<comment type="caution">
    <text evidence="2">The sequence shown here is derived from an EMBL/GenBank/DDBJ whole genome shotgun (WGS) entry which is preliminary data.</text>
</comment>
<evidence type="ECO:0000313" key="3">
    <source>
        <dbReference type="Proteomes" id="UP000177141"/>
    </source>
</evidence>
<dbReference type="Pfam" id="PF01553">
    <property type="entry name" value="Acyltransferase"/>
    <property type="match status" value="1"/>
</dbReference>
<protein>
    <recommendedName>
        <fullName evidence="1">Phospholipid/glycerol acyltransferase domain-containing protein</fullName>
    </recommendedName>
</protein>
<gene>
    <name evidence="2" type="ORF">A3A93_01295</name>
</gene>
<dbReference type="EMBL" id="MGAL01000048">
    <property type="protein sequence ID" value="OGK45832.1"/>
    <property type="molecule type" value="Genomic_DNA"/>
</dbReference>
<dbReference type="GO" id="GO:0016746">
    <property type="term" value="F:acyltransferase activity"/>
    <property type="evidence" value="ECO:0007669"/>
    <property type="project" value="InterPro"/>
</dbReference>
<dbReference type="SUPFAM" id="SSF69593">
    <property type="entry name" value="Glycerol-3-phosphate (1)-acyltransferase"/>
    <property type="match status" value="1"/>
</dbReference>
<proteinExistence type="predicted"/>
<feature type="domain" description="Phospholipid/glycerol acyltransferase" evidence="1">
    <location>
        <begin position="54"/>
        <end position="203"/>
    </location>
</feature>
<accession>A0A1F7IR68</accession>
<evidence type="ECO:0000259" key="1">
    <source>
        <dbReference type="SMART" id="SM00563"/>
    </source>
</evidence>
<sequence length="267" mass="29828">MNPLEHARSHWRTVVGKTLWWAAEKYAYPDIIVSDETRENTMALGAHLDRGGSALVIPNHLSGDDIPLEQAYLIDALGTSIQRLTAPVGKKQFDGREGFFNAAVLHALPYIGVERPLLVQGYDTGKYDPELTKRLRDLAFYITNRTLHTPGGLLMYPPEGTRSKDGKLQRARLGVGHVIIDYLLNSTSESPPAIIVPAAIIPTGKFSRSFNWKYSKRPLDPLEIRIGQGVPMDQLSYNFNPREITADCMQLLKGMMPSHMHGFYASK</sequence>
<dbReference type="SMART" id="SM00563">
    <property type="entry name" value="PlsC"/>
    <property type="match status" value="1"/>
</dbReference>
<reference evidence="2 3" key="1">
    <citation type="journal article" date="2016" name="Nat. Commun.">
        <title>Thousands of microbial genomes shed light on interconnected biogeochemical processes in an aquifer system.</title>
        <authorList>
            <person name="Anantharaman K."/>
            <person name="Brown C.T."/>
            <person name="Hug L.A."/>
            <person name="Sharon I."/>
            <person name="Castelle C.J."/>
            <person name="Probst A.J."/>
            <person name="Thomas B.C."/>
            <person name="Singh A."/>
            <person name="Wilkins M.J."/>
            <person name="Karaoz U."/>
            <person name="Brodie E.L."/>
            <person name="Williams K.H."/>
            <person name="Hubbard S.S."/>
            <person name="Banfield J.F."/>
        </authorList>
    </citation>
    <scope>NUCLEOTIDE SEQUENCE [LARGE SCALE GENOMIC DNA]</scope>
</reference>
<name>A0A1F7IR68_9BACT</name>
<dbReference type="Proteomes" id="UP000177141">
    <property type="component" value="Unassembled WGS sequence"/>
</dbReference>
<dbReference type="InterPro" id="IPR002123">
    <property type="entry name" value="Plipid/glycerol_acylTrfase"/>
</dbReference>
<dbReference type="AlphaFoldDB" id="A0A1F7IR68"/>
<dbReference type="STRING" id="1802061.A3A93_01295"/>
<organism evidence="2 3">
    <name type="scientific">Candidatus Roizmanbacteria bacterium RIFCSPLOWO2_01_FULL_38_12</name>
    <dbReference type="NCBI Taxonomy" id="1802061"/>
    <lineage>
        <taxon>Bacteria</taxon>
        <taxon>Candidatus Roizmaniibacteriota</taxon>
    </lineage>
</organism>
<evidence type="ECO:0000313" key="2">
    <source>
        <dbReference type="EMBL" id="OGK45832.1"/>
    </source>
</evidence>